<dbReference type="EMBL" id="JTDE01003230">
    <property type="protein sequence ID" value="KAF7256312.1"/>
    <property type="molecule type" value="Genomic_DNA"/>
</dbReference>
<evidence type="ECO:0000313" key="6">
    <source>
        <dbReference type="Proteomes" id="UP000822476"/>
    </source>
</evidence>
<dbReference type="Gene3D" id="2.60.34.10">
    <property type="entry name" value="Substrate Binding Domain Of DNAk, Chain A, domain 1"/>
    <property type="match status" value="1"/>
</dbReference>
<dbReference type="InterPro" id="IPR029047">
    <property type="entry name" value="HSP70_peptide-bd_sf"/>
</dbReference>
<dbReference type="PANTHER" id="PTHR19375">
    <property type="entry name" value="HEAT SHOCK PROTEIN 70KDA"/>
    <property type="match status" value="1"/>
</dbReference>
<dbReference type="FunFam" id="3.30.30.30:FF:000001">
    <property type="entry name" value="heat shock 70 kDa protein-like"/>
    <property type="match status" value="1"/>
</dbReference>
<comment type="similarity">
    <text evidence="1 4">Belongs to the heat shock protein 70 family.</text>
</comment>
<organism evidence="5 6">
    <name type="scientific">Paragonimus skrjabini miyazakii</name>
    <dbReference type="NCBI Taxonomy" id="59628"/>
    <lineage>
        <taxon>Eukaryota</taxon>
        <taxon>Metazoa</taxon>
        <taxon>Spiralia</taxon>
        <taxon>Lophotrochozoa</taxon>
        <taxon>Platyhelminthes</taxon>
        <taxon>Trematoda</taxon>
        <taxon>Digenea</taxon>
        <taxon>Plagiorchiida</taxon>
        <taxon>Troglotremata</taxon>
        <taxon>Troglotrematidae</taxon>
        <taxon>Paragonimus</taxon>
    </lineage>
</organism>
<keyword evidence="6" id="KW-1185">Reference proteome</keyword>
<dbReference type="FunFam" id="3.30.420.40:FF:000004">
    <property type="entry name" value="Molecular chaperone DnaK"/>
    <property type="match status" value="1"/>
</dbReference>
<sequence>MTAIGIDLGTTYCCVAVHHNGNNEVIPNQLGNLTTPSYVAFTEQGYIVGEEAKEQAPLNPRNTIYDAKRLIGRHFSDPHVINDKQHWPFRLVDVNGKPKIHTRTAGKEKLFTPEEVSALLLHQLKQSAEAFLEQTVTKAVITVPAYFDQAQREATRDAARIAGLSVLRILNEPTAAALAYGLDNPQVDQANILVFDLGGGTVDVSILHKNGQVFEVKSTAGDTHLGGQDFDQNLLAYLVGEFRAQHQIDVSSDGTAIHRLRTECERIKCALSVSLIAEFHLENFIDDVHFSSSVTREKFEEININLFQKTLEPLRRALMDAHLQSDQIDEIVLVGGSTRIPKIQQLLMEFCGGRPLNKTVNPDEVVAHGAAIHAAMLVSAVPTLISEFVDVTPLSIGLEVYGGGMDVIIRRNTPIPVIVSTDKFKTASLFQREVRFDIYEGEDPIAANNRFLGRFIISGLNYLKTKHTNFDVTFALDRDGILTVSASEKQTTNRRTLKIDRTRAGLSDAEILRMRDELNHFCQVTNEKYMALKAWNELGALVYNTKLKYSPSFYSSRRDLHALVDECDKIESWLQNNPEASVGECVKKRRHLEQLICGIRFC</sequence>
<dbReference type="InterPro" id="IPR018181">
    <property type="entry name" value="Heat_shock_70_CS"/>
</dbReference>
<dbReference type="PROSITE" id="PS00297">
    <property type="entry name" value="HSP70_1"/>
    <property type="match status" value="1"/>
</dbReference>
<dbReference type="SUPFAM" id="SSF100920">
    <property type="entry name" value="Heat shock protein 70kD (HSP70), peptide-binding domain"/>
    <property type="match status" value="1"/>
</dbReference>
<evidence type="ECO:0008006" key="7">
    <source>
        <dbReference type="Google" id="ProtNLM"/>
    </source>
</evidence>
<name>A0A8S9YNJ1_9TREM</name>
<evidence type="ECO:0000256" key="3">
    <source>
        <dbReference type="ARBA" id="ARBA00022840"/>
    </source>
</evidence>
<dbReference type="Proteomes" id="UP000822476">
    <property type="component" value="Unassembled WGS sequence"/>
</dbReference>
<dbReference type="PROSITE" id="PS01036">
    <property type="entry name" value="HSP70_3"/>
    <property type="match status" value="1"/>
</dbReference>
<dbReference type="CDD" id="cd24028">
    <property type="entry name" value="ASKHA_NBD_HSP70_HSPA1-like"/>
    <property type="match status" value="1"/>
</dbReference>
<dbReference type="Gene3D" id="3.30.420.40">
    <property type="match status" value="2"/>
</dbReference>
<comment type="caution">
    <text evidence="5">The sequence shown here is derived from an EMBL/GenBank/DDBJ whole genome shotgun (WGS) entry which is preliminary data.</text>
</comment>
<dbReference type="PRINTS" id="PR00301">
    <property type="entry name" value="HEATSHOCK70"/>
</dbReference>
<dbReference type="PROSITE" id="PS00329">
    <property type="entry name" value="HSP70_2"/>
    <property type="match status" value="1"/>
</dbReference>
<keyword evidence="2 4" id="KW-0547">Nucleotide-binding</keyword>
<evidence type="ECO:0000256" key="2">
    <source>
        <dbReference type="ARBA" id="ARBA00022741"/>
    </source>
</evidence>
<dbReference type="SUPFAM" id="SSF100934">
    <property type="entry name" value="Heat shock protein 70kD (HSP70), C-terminal subdomain"/>
    <property type="match status" value="1"/>
</dbReference>
<dbReference type="Gene3D" id="3.90.640.10">
    <property type="entry name" value="Actin, Chain A, domain 4"/>
    <property type="match status" value="1"/>
</dbReference>
<dbReference type="Pfam" id="PF00012">
    <property type="entry name" value="HSP70"/>
    <property type="match status" value="1"/>
</dbReference>
<keyword evidence="3 4" id="KW-0067">ATP-binding</keyword>
<evidence type="ECO:0000256" key="4">
    <source>
        <dbReference type="RuleBase" id="RU003322"/>
    </source>
</evidence>
<dbReference type="SUPFAM" id="SSF53067">
    <property type="entry name" value="Actin-like ATPase domain"/>
    <property type="match status" value="2"/>
</dbReference>
<dbReference type="InterPro" id="IPR013126">
    <property type="entry name" value="Hsp_70_fam"/>
</dbReference>
<dbReference type="AlphaFoldDB" id="A0A8S9YNJ1"/>
<dbReference type="Gene3D" id="3.30.30.30">
    <property type="match status" value="1"/>
</dbReference>
<dbReference type="InterPro" id="IPR029048">
    <property type="entry name" value="HSP70_C_sf"/>
</dbReference>
<evidence type="ECO:0000256" key="1">
    <source>
        <dbReference type="ARBA" id="ARBA00007381"/>
    </source>
</evidence>
<dbReference type="InterPro" id="IPR043129">
    <property type="entry name" value="ATPase_NBD"/>
</dbReference>
<dbReference type="OrthoDB" id="6230690at2759"/>
<evidence type="ECO:0000313" key="5">
    <source>
        <dbReference type="EMBL" id="KAF7256312.1"/>
    </source>
</evidence>
<protein>
    <recommendedName>
        <fullName evidence="7">Heat shock protein 70</fullName>
    </recommendedName>
</protein>
<accession>A0A8S9YNJ1</accession>
<dbReference type="GO" id="GO:0005524">
    <property type="term" value="F:ATP binding"/>
    <property type="evidence" value="ECO:0007669"/>
    <property type="project" value="UniProtKB-KW"/>
</dbReference>
<proteinExistence type="inferred from homology"/>
<dbReference type="FunFam" id="3.90.640.10:FF:000010">
    <property type="entry name" value="heat shock 70 kDa protein 14"/>
    <property type="match status" value="1"/>
</dbReference>
<reference evidence="5" key="1">
    <citation type="submission" date="2019-07" db="EMBL/GenBank/DDBJ databases">
        <title>Annotation for the trematode Paragonimus miyazaki's.</title>
        <authorList>
            <person name="Choi Y.-J."/>
        </authorList>
    </citation>
    <scope>NUCLEOTIDE SEQUENCE</scope>
    <source>
        <strain evidence="5">Japan</strain>
    </source>
</reference>
<gene>
    <name evidence="5" type="ORF">EG68_08968</name>
</gene>
<dbReference type="GO" id="GO:0140662">
    <property type="term" value="F:ATP-dependent protein folding chaperone"/>
    <property type="evidence" value="ECO:0007669"/>
    <property type="project" value="InterPro"/>
</dbReference>